<dbReference type="AlphaFoldDB" id="A0A0E9SWX5"/>
<accession>A0A0E9SWX5</accession>
<sequence>MVSDAFCIISFTGMGVVESLHVAQEGIYYVLISYRMSLSRMTLFDIAYWNVAESSQKSFK</sequence>
<organism evidence="1">
    <name type="scientific">Anguilla anguilla</name>
    <name type="common">European freshwater eel</name>
    <name type="synonym">Muraena anguilla</name>
    <dbReference type="NCBI Taxonomy" id="7936"/>
    <lineage>
        <taxon>Eukaryota</taxon>
        <taxon>Metazoa</taxon>
        <taxon>Chordata</taxon>
        <taxon>Craniata</taxon>
        <taxon>Vertebrata</taxon>
        <taxon>Euteleostomi</taxon>
        <taxon>Actinopterygii</taxon>
        <taxon>Neopterygii</taxon>
        <taxon>Teleostei</taxon>
        <taxon>Anguilliformes</taxon>
        <taxon>Anguillidae</taxon>
        <taxon>Anguilla</taxon>
    </lineage>
</organism>
<name>A0A0E9SWX5_ANGAN</name>
<protein>
    <submittedName>
        <fullName evidence="1">Uncharacterized protein</fullName>
    </submittedName>
</protein>
<proteinExistence type="predicted"/>
<evidence type="ECO:0000313" key="1">
    <source>
        <dbReference type="EMBL" id="JAH45048.1"/>
    </source>
</evidence>
<dbReference type="EMBL" id="GBXM01063529">
    <property type="protein sequence ID" value="JAH45048.1"/>
    <property type="molecule type" value="Transcribed_RNA"/>
</dbReference>
<reference evidence="1" key="2">
    <citation type="journal article" date="2015" name="Fish Shellfish Immunol.">
        <title>Early steps in the European eel (Anguilla anguilla)-Vibrio vulnificus interaction in the gills: Role of the RtxA13 toxin.</title>
        <authorList>
            <person name="Callol A."/>
            <person name="Pajuelo D."/>
            <person name="Ebbesson L."/>
            <person name="Teles M."/>
            <person name="MacKenzie S."/>
            <person name="Amaro C."/>
        </authorList>
    </citation>
    <scope>NUCLEOTIDE SEQUENCE</scope>
</reference>
<reference evidence="1" key="1">
    <citation type="submission" date="2014-11" db="EMBL/GenBank/DDBJ databases">
        <authorList>
            <person name="Amaro Gonzalez C."/>
        </authorList>
    </citation>
    <scope>NUCLEOTIDE SEQUENCE</scope>
</reference>